<organism evidence="1 2">
    <name type="scientific">Frateuria terrea</name>
    <dbReference type="NCBI Taxonomy" id="529704"/>
    <lineage>
        <taxon>Bacteria</taxon>
        <taxon>Pseudomonadati</taxon>
        <taxon>Pseudomonadota</taxon>
        <taxon>Gammaproteobacteria</taxon>
        <taxon>Lysobacterales</taxon>
        <taxon>Rhodanobacteraceae</taxon>
        <taxon>Frateuria</taxon>
    </lineage>
</organism>
<protein>
    <recommendedName>
        <fullName evidence="3">Lipoprotein</fullName>
    </recommendedName>
</protein>
<accession>A0A1H6QIA9</accession>
<proteinExistence type="predicted"/>
<sequence length="202" mass="21393">MHRHTSLLLLSLVLVTSCTGRGGASDVAQAVSTAPLVDAAHGFTITVPHDMHVRHDFQRSYLANAAWKSFAGDDNHGTPVLALVLDGSNRITAAELRIGVGDDAAARAHCLDEPSSGVPALPSQVTLAGVPFTRFHAADAAMSHYLDVEAYRAVHAGRCYAIDLLLTGTRPEVYDPPATPPFGHDTALARLHEALGGLRFTD</sequence>
<evidence type="ECO:0000313" key="2">
    <source>
        <dbReference type="Proteomes" id="UP000199420"/>
    </source>
</evidence>
<dbReference type="EMBL" id="FNYC01000001">
    <property type="protein sequence ID" value="SEI38965.1"/>
    <property type="molecule type" value="Genomic_DNA"/>
</dbReference>
<evidence type="ECO:0000313" key="1">
    <source>
        <dbReference type="EMBL" id="SEI38965.1"/>
    </source>
</evidence>
<gene>
    <name evidence="1" type="ORF">SAMN04487997_0385</name>
</gene>
<reference evidence="1 2" key="1">
    <citation type="submission" date="2016-10" db="EMBL/GenBank/DDBJ databases">
        <authorList>
            <person name="de Groot N.N."/>
        </authorList>
    </citation>
    <scope>NUCLEOTIDE SEQUENCE [LARGE SCALE GENOMIC DNA]</scope>
    <source>
        <strain evidence="1 2">DSM 26515</strain>
    </source>
</reference>
<evidence type="ECO:0008006" key="3">
    <source>
        <dbReference type="Google" id="ProtNLM"/>
    </source>
</evidence>
<name>A0A1H6QIA9_9GAMM</name>
<dbReference type="AlphaFoldDB" id="A0A1H6QIA9"/>
<dbReference type="Proteomes" id="UP000199420">
    <property type="component" value="Unassembled WGS sequence"/>
</dbReference>
<dbReference type="PROSITE" id="PS51257">
    <property type="entry name" value="PROKAR_LIPOPROTEIN"/>
    <property type="match status" value="1"/>
</dbReference>
<keyword evidence="2" id="KW-1185">Reference proteome</keyword>